<comment type="caution">
    <text evidence="1">The sequence shown here is derived from an EMBL/GenBank/DDBJ whole genome shotgun (WGS) entry which is preliminary data.</text>
</comment>
<gene>
    <name evidence="1" type="ORF">COW91_03460</name>
</gene>
<dbReference type="Gene3D" id="3.10.450.620">
    <property type="entry name" value="JHP933, nucleotidyltransferase-like core domain"/>
    <property type="match status" value="1"/>
</dbReference>
<name>A0A2H0CFJ8_9BACT</name>
<accession>A0A2H0CFJ8</accession>
<evidence type="ECO:0008006" key="3">
    <source>
        <dbReference type="Google" id="ProtNLM"/>
    </source>
</evidence>
<organism evidence="1 2">
    <name type="scientific">Candidatus Nomurabacteria bacterium CG22_combo_CG10-13_8_21_14_all_32_8</name>
    <dbReference type="NCBI Taxonomy" id="1974732"/>
    <lineage>
        <taxon>Bacteria</taxon>
        <taxon>Candidatus Nomuraibacteriota</taxon>
    </lineage>
</organism>
<protein>
    <recommendedName>
        <fullName evidence="3">Nucleotidyl transferase AbiEii/AbiGii toxin family protein</fullName>
    </recommendedName>
</protein>
<dbReference type="Pfam" id="PF08843">
    <property type="entry name" value="AbiEii"/>
    <property type="match status" value="1"/>
</dbReference>
<dbReference type="Proteomes" id="UP000229176">
    <property type="component" value="Unassembled WGS sequence"/>
</dbReference>
<dbReference type="AlphaFoldDB" id="A0A2H0CFJ8"/>
<dbReference type="InterPro" id="IPR014942">
    <property type="entry name" value="AbiEii"/>
</dbReference>
<sequence length="218" mass="25995">MESILTKQQKQALSLIANTNLATQFYFSDGTALSHYYLQHRYSEDLDFFNQEEFDPQSITVLLKKLQKKLDFESFDYQTSFNRNLYFLRFKDNYILKLEFTYYPFAQVEQPKQKDGLLVDSVIDIATNKLFTIVQKPRGRDYFDLYSIIQKYDFGIEDLRMKAKLKFDWHIDPLQLASRLFEVDTHLDDPIIDGNFDKKDMTNYFQAEAEKMKNDVLE</sequence>
<dbReference type="EMBL" id="PCTI01000059">
    <property type="protein sequence ID" value="PIP68686.1"/>
    <property type="molecule type" value="Genomic_DNA"/>
</dbReference>
<evidence type="ECO:0000313" key="2">
    <source>
        <dbReference type="Proteomes" id="UP000229176"/>
    </source>
</evidence>
<proteinExistence type="predicted"/>
<reference evidence="1 2" key="1">
    <citation type="submission" date="2017-09" db="EMBL/GenBank/DDBJ databases">
        <title>Depth-based differentiation of microbial function through sediment-hosted aquifers and enrichment of novel symbionts in the deep terrestrial subsurface.</title>
        <authorList>
            <person name="Probst A.J."/>
            <person name="Ladd B."/>
            <person name="Jarett J.K."/>
            <person name="Geller-Mcgrath D.E."/>
            <person name="Sieber C.M."/>
            <person name="Emerson J.B."/>
            <person name="Anantharaman K."/>
            <person name="Thomas B.C."/>
            <person name="Malmstrom R."/>
            <person name="Stieglmeier M."/>
            <person name="Klingl A."/>
            <person name="Woyke T."/>
            <person name="Ryan C.M."/>
            <person name="Banfield J.F."/>
        </authorList>
    </citation>
    <scope>NUCLEOTIDE SEQUENCE [LARGE SCALE GENOMIC DNA]</scope>
    <source>
        <strain evidence="1">CG22_combo_CG10-13_8_21_14_all_32_8</strain>
    </source>
</reference>
<evidence type="ECO:0000313" key="1">
    <source>
        <dbReference type="EMBL" id="PIP68686.1"/>
    </source>
</evidence>